<keyword evidence="3" id="KW-1185">Reference proteome</keyword>
<protein>
    <submittedName>
        <fullName evidence="2">Uncharacterized protein</fullName>
    </submittedName>
</protein>
<reference evidence="2 3" key="1">
    <citation type="journal article" date="2012" name="BMC Genomics">
        <title>Comparative genomic analysis of human infective Trypanosoma cruzi lineages with the bat-restricted subspecies T. cruzi marinkellei.</title>
        <authorList>
            <person name="Franzen O."/>
            <person name="Talavera-Lopez C."/>
            <person name="Ochaya S."/>
            <person name="Butler C.E."/>
            <person name="Messenger L.A."/>
            <person name="Lewis M.D."/>
            <person name="Llewellyn M.S."/>
            <person name="Marinkelle C.J."/>
            <person name="Tyler K.M."/>
            <person name="Miles M.A."/>
            <person name="Andersson B."/>
        </authorList>
    </citation>
    <scope>NUCLEOTIDE SEQUENCE [LARGE SCALE GENOMIC DNA]</scope>
    <source>
        <strain evidence="2 3">B7</strain>
    </source>
</reference>
<evidence type="ECO:0000313" key="2">
    <source>
        <dbReference type="EMBL" id="EKF33282.1"/>
    </source>
</evidence>
<evidence type="ECO:0000313" key="3">
    <source>
        <dbReference type="Proteomes" id="UP000007350"/>
    </source>
</evidence>
<dbReference type="Proteomes" id="UP000007350">
    <property type="component" value="Unassembled WGS sequence"/>
</dbReference>
<comment type="caution">
    <text evidence="2">The sequence shown here is derived from an EMBL/GenBank/DDBJ whole genome shotgun (WGS) entry which is preliminary data.</text>
</comment>
<sequence>MDNEECTGVVAVARRLWPATVQKDEGDAAPNVRWKKELAFPTFRPLRQEEIVKKSFSLDLREGAGMSYLVEKLIAQNEKLQGMQELLDDLCKELAEARDISRKDYLMARPGSCCITVPGQNAITSQHEICAASHFQEELPVSLVSEDGPYWSSAEMQVWKAASLSQLFSMRKKLFSSLYGVSDAITRKTLDGINVPSVLKDAQQETDSVIQAAMHRLLGEAFYVSSLQDVKDFFTLAESLTGTGVETFDRALLEIQQLTENWVVLNSCEKFQAFLRRAPSSFTPSWRDRYLDAMRNLLVAFAVNSRGAELLNARREELERITQQEMIHAAFLRAAQGQDVISQVPLCCVCSSGLPIKRSPEPETRRHLLERKRVCAPKAKCLVFDADATSGMVSPRFENGRRCFACSLKSSLNGAKSTKDRALLCLTFSSGKRSCFDVAGNPPTRRWAAKRLQFSSRLMSPHSLYQTPEALRLMPSSSRNVRMNTPGFLSFGPVQTFSADDIQKTGKHVSLTVFSRAEQAFPSSSSRPDAWQYTVRNIERSMLTARSERREDGFRSPDTVMARRCVSYSRE</sequence>
<gene>
    <name evidence="2" type="ORF">MOQ_002850</name>
</gene>
<dbReference type="EMBL" id="AHKC01009334">
    <property type="protein sequence ID" value="EKF33282.1"/>
    <property type="molecule type" value="Genomic_DNA"/>
</dbReference>
<dbReference type="OrthoDB" id="243158at2759"/>
<dbReference type="AlphaFoldDB" id="K2NWJ1"/>
<evidence type="ECO:0000256" key="1">
    <source>
        <dbReference type="SAM" id="Coils"/>
    </source>
</evidence>
<organism evidence="2 3">
    <name type="scientific">Trypanosoma cruzi marinkellei</name>
    <dbReference type="NCBI Taxonomy" id="85056"/>
    <lineage>
        <taxon>Eukaryota</taxon>
        <taxon>Discoba</taxon>
        <taxon>Euglenozoa</taxon>
        <taxon>Kinetoplastea</taxon>
        <taxon>Metakinetoplastina</taxon>
        <taxon>Trypanosomatida</taxon>
        <taxon>Trypanosomatidae</taxon>
        <taxon>Trypanosoma</taxon>
        <taxon>Schizotrypanum</taxon>
    </lineage>
</organism>
<accession>K2NWJ1</accession>
<keyword evidence="1" id="KW-0175">Coiled coil</keyword>
<feature type="coiled-coil region" evidence="1">
    <location>
        <begin position="73"/>
        <end position="100"/>
    </location>
</feature>
<name>K2NWJ1_TRYCR</name>
<proteinExistence type="predicted"/>